<dbReference type="InterPro" id="IPR029039">
    <property type="entry name" value="Flavoprotein-like_sf"/>
</dbReference>
<evidence type="ECO:0000259" key="2">
    <source>
        <dbReference type="Pfam" id="PF02525"/>
    </source>
</evidence>
<dbReference type="Gene3D" id="3.40.50.360">
    <property type="match status" value="1"/>
</dbReference>
<dbReference type="PANTHER" id="PTHR47307">
    <property type="entry name" value="GLUTATHIONE-REGULATED POTASSIUM-EFFLUX SYSTEM ANCILLARY PROTEIN KEFG"/>
    <property type="match status" value="1"/>
</dbReference>
<dbReference type="SUPFAM" id="SSF52218">
    <property type="entry name" value="Flavoproteins"/>
    <property type="match status" value="1"/>
</dbReference>
<keyword evidence="4" id="KW-1185">Reference proteome</keyword>
<reference evidence="3 4" key="1">
    <citation type="submission" date="2018-07" db="EMBL/GenBank/DDBJ databases">
        <title>Genomic Encyclopedia of Type Strains, Phase III (KMG-III): the genomes of soil and plant-associated and newly described type strains.</title>
        <authorList>
            <person name="Whitman W."/>
        </authorList>
    </citation>
    <scope>NUCLEOTIDE SEQUENCE [LARGE SCALE GENOMIC DNA]</scope>
    <source>
        <strain evidence="3 4">CECT 7946</strain>
    </source>
</reference>
<dbReference type="RefSeq" id="WP_115817308.1">
    <property type="nucleotide sequence ID" value="NZ_QRDV01000004.1"/>
</dbReference>
<name>A0A3D9H308_9FLAO</name>
<dbReference type="InterPro" id="IPR046980">
    <property type="entry name" value="KefG/KefF"/>
</dbReference>
<dbReference type="Pfam" id="PF02525">
    <property type="entry name" value="Flavodoxin_2"/>
    <property type="match status" value="1"/>
</dbReference>
<sequence>MKKILVLFSHPKFEKSRVNQALINHITGKEKVTIHDLYEEYPDFHIDVVREKELLSQHDIIIWHHPFYWYSCPPLMKQWMDMVLEFNWAYGPEGNALQNKTCLNVITTGGSREVYCSEGYNSFTIRQFLRPFEQTAILCGMTYFPPFAVMGTHTLSDEDLNDYKKNYGKLIDLLQADLSINDFDNKSFLNDIPQLKAT</sequence>
<dbReference type="GO" id="GO:0003955">
    <property type="term" value="F:NAD(P)H dehydrogenase (quinone) activity"/>
    <property type="evidence" value="ECO:0007669"/>
    <property type="project" value="TreeGrafter"/>
</dbReference>
<accession>A0A3D9H308</accession>
<evidence type="ECO:0000313" key="4">
    <source>
        <dbReference type="Proteomes" id="UP000256980"/>
    </source>
</evidence>
<protein>
    <submittedName>
        <fullName evidence="3">Kef-type potassium/proton antiporter accessory protein (CPA2 family)</fullName>
    </submittedName>
</protein>
<dbReference type="Proteomes" id="UP000256980">
    <property type="component" value="Unassembled WGS sequence"/>
</dbReference>
<keyword evidence="1" id="KW-0560">Oxidoreductase</keyword>
<dbReference type="GO" id="GO:0010181">
    <property type="term" value="F:FMN binding"/>
    <property type="evidence" value="ECO:0007669"/>
    <property type="project" value="TreeGrafter"/>
</dbReference>
<evidence type="ECO:0000313" key="3">
    <source>
        <dbReference type="EMBL" id="RED43893.1"/>
    </source>
</evidence>
<dbReference type="PANTHER" id="PTHR47307:SF1">
    <property type="entry name" value="GLUTATHIONE-REGULATED POTASSIUM-EFFLUX SYSTEM ANCILLARY PROTEIN KEFG"/>
    <property type="match status" value="1"/>
</dbReference>
<evidence type="ECO:0000256" key="1">
    <source>
        <dbReference type="ARBA" id="ARBA00023002"/>
    </source>
</evidence>
<comment type="caution">
    <text evidence="3">The sequence shown here is derived from an EMBL/GenBank/DDBJ whole genome shotgun (WGS) entry which is preliminary data.</text>
</comment>
<dbReference type="EMBL" id="QRDV01000004">
    <property type="protein sequence ID" value="RED43893.1"/>
    <property type="molecule type" value="Genomic_DNA"/>
</dbReference>
<dbReference type="AlphaFoldDB" id="A0A3D9H308"/>
<feature type="domain" description="Flavodoxin-like fold" evidence="2">
    <location>
        <begin position="2"/>
        <end position="169"/>
    </location>
</feature>
<dbReference type="OrthoDB" id="652200at2"/>
<proteinExistence type="predicted"/>
<gene>
    <name evidence="3" type="ORF">DFQ10_10482</name>
</gene>
<dbReference type="GO" id="GO:0009055">
    <property type="term" value="F:electron transfer activity"/>
    <property type="evidence" value="ECO:0007669"/>
    <property type="project" value="TreeGrafter"/>
</dbReference>
<dbReference type="InterPro" id="IPR003680">
    <property type="entry name" value="Flavodoxin_fold"/>
</dbReference>
<organism evidence="3 4">
    <name type="scientific">Winogradskyella eximia</name>
    <dbReference type="NCBI Taxonomy" id="262006"/>
    <lineage>
        <taxon>Bacteria</taxon>
        <taxon>Pseudomonadati</taxon>
        <taxon>Bacteroidota</taxon>
        <taxon>Flavobacteriia</taxon>
        <taxon>Flavobacteriales</taxon>
        <taxon>Flavobacteriaceae</taxon>
        <taxon>Winogradskyella</taxon>
    </lineage>
</organism>